<dbReference type="AlphaFoldDB" id="A0A3L7A7G0"/>
<evidence type="ECO:0000313" key="3">
    <source>
        <dbReference type="Proteomes" id="UP000269692"/>
    </source>
</evidence>
<dbReference type="InterPro" id="IPR042236">
    <property type="entry name" value="PI3K_accessory_sf"/>
</dbReference>
<dbReference type="OrthoDB" id="7963325at2"/>
<dbReference type="SUPFAM" id="SSF48371">
    <property type="entry name" value="ARM repeat"/>
    <property type="match status" value="1"/>
</dbReference>
<sequence>MKSRIPPNSSVEELVELFVAIALDQEEANIDFDSRRFNKLYGQMDEARKRLKAMPGDKRSALVPLLQHPNLEVRLRAAKSTLAVAPEAARATLEALRKITHTPQASDAGMCLRALDQGICKPT</sequence>
<keyword evidence="3" id="KW-1185">Reference proteome</keyword>
<dbReference type="Gene3D" id="1.25.40.70">
    <property type="entry name" value="Phosphatidylinositol 3-kinase, accessory domain (PIK)"/>
    <property type="match status" value="1"/>
</dbReference>
<comment type="caution">
    <text evidence="2">The sequence shown here is derived from an EMBL/GenBank/DDBJ whole genome shotgun (WGS) entry which is preliminary data.</text>
</comment>
<feature type="domain" description="DUF2019" evidence="1">
    <location>
        <begin position="12"/>
        <end position="116"/>
    </location>
</feature>
<gene>
    <name evidence="2" type="ORF">D9R14_15580</name>
</gene>
<dbReference type="InterPro" id="IPR016024">
    <property type="entry name" value="ARM-type_fold"/>
</dbReference>
<dbReference type="Pfam" id="PF09450">
    <property type="entry name" value="DUF2019"/>
    <property type="match status" value="1"/>
</dbReference>
<dbReference type="InterPro" id="IPR018568">
    <property type="entry name" value="DUF2019"/>
</dbReference>
<evidence type="ECO:0000313" key="2">
    <source>
        <dbReference type="EMBL" id="RLP76233.1"/>
    </source>
</evidence>
<protein>
    <submittedName>
        <fullName evidence="2">DUF2019 domain-containing protein</fullName>
    </submittedName>
</protein>
<organism evidence="2 3">
    <name type="scientific">Xanthobacter tagetidis</name>
    <dbReference type="NCBI Taxonomy" id="60216"/>
    <lineage>
        <taxon>Bacteria</taxon>
        <taxon>Pseudomonadati</taxon>
        <taxon>Pseudomonadota</taxon>
        <taxon>Alphaproteobacteria</taxon>
        <taxon>Hyphomicrobiales</taxon>
        <taxon>Xanthobacteraceae</taxon>
        <taxon>Xanthobacter</taxon>
    </lineage>
</organism>
<proteinExistence type="predicted"/>
<dbReference type="Proteomes" id="UP000269692">
    <property type="component" value="Unassembled WGS sequence"/>
</dbReference>
<accession>A0A3L7A7G0</accession>
<evidence type="ECO:0000259" key="1">
    <source>
        <dbReference type="Pfam" id="PF09450"/>
    </source>
</evidence>
<reference evidence="2 3" key="1">
    <citation type="submission" date="2018-10" db="EMBL/GenBank/DDBJ databases">
        <title>Xanthobacter tagetidis genome sequencing and assembly.</title>
        <authorList>
            <person name="Maclea K.S."/>
            <person name="Goen A.E."/>
            <person name="Fatima S.A."/>
        </authorList>
    </citation>
    <scope>NUCLEOTIDE SEQUENCE [LARGE SCALE GENOMIC DNA]</scope>
    <source>
        <strain evidence="2 3">ATCC 700314</strain>
    </source>
</reference>
<name>A0A3L7A7G0_9HYPH</name>
<dbReference type="EMBL" id="RCTF01000013">
    <property type="protein sequence ID" value="RLP76233.1"/>
    <property type="molecule type" value="Genomic_DNA"/>
</dbReference>